<dbReference type="EMBL" id="BAABXL010000001">
    <property type="protein sequence ID" value="GAA6268901.1"/>
    <property type="molecule type" value="Genomic_DNA"/>
</dbReference>
<dbReference type="Gene3D" id="2.170.120.30">
    <property type="match status" value="2"/>
</dbReference>
<organism evidence="3 4">
    <name type="scientific">Enterocloster alcoholdehydrogenati</name>
    <dbReference type="NCBI Taxonomy" id="2547410"/>
    <lineage>
        <taxon>Bacteria</taxon>
        <taxon>Bacillati</taxon>
        <taxon>Bacillota</taxon>
        <taxon>Clostridia</taxon>
        <taxon>Lachnospirales</taxon>
        <taxon>Lachnospiraceae</taxon>
        <taxon>Enterocloster</taxon>
    </lineage>
</organism>
<dbReference type="InterPro" id="IPR053154">
    <property type="entry name" value="c-di-AMP_regulator"/>
</dbReference>
<dbReference type="Proteomes" id="UP001600894">
    <property type="component" value="Unassembled WGS sequence"/>
</dbReference>
<evidence type="ECO:0000256" key="2">
    <source>
        <dbReference type="SAM" id="MobiDB-lite"/>
    </source>
</evidence>
<reference evidence="3 4" key="1">
    <citation type="submission" date="2024-04" db="EMBL/GenBank/DDBJ databases">
        <title>Defined microbial consortia suppress multidrug-resistant proinflammatory Enterobacteriaceae via ecological control.</title>
        <authorList>
            <person name="Furuichi M."/>
            <person name="Kawaguchi T."/>
            <person name="Pust M."/>
            <person name="Yasuma K."/>
            <person name="Plichta D."/>
            <person name="Hasegawa N."/>
            <person name="Ohya T."/>
            <person name="Bhattarai S."/>
            <person name="Sasajima S."/>
            <person name="Aoto Y."/>
            <person name="Tuganbaev T."/>
            <person name="Yaginuma M."/>
            <person name="Ueda M."/>
            <person name="Okahashi N."/>
            <person name="Amafuji K."/>
            <person name="Kiridooshi Y."/>
            <person name="Sugita K."/>
            <person name="Strazar M."/>
            <person name="Skelly A."/>
            <person name="Suda W."/>
            <person name="Hattori M."/>
            <person name="Nakamoto N."/>
            <person name="Caballero S."/>
            <person name="Norman J."/>
            <person name="Olle B."/>
            <person name="Tanoue T."/>
            <person name="Arita M."/>
            <person name="Bucci V."/>
            <person name="Atarashi K."/>
            <person name="Xavier R."/>
            <person name="Honda K."/>
        </authorList>
    </citation>
    <scope>NUCLEOTIDE SEQUENCE [LARGE SCALE GENOMIC DNA]</scope>
    <source>
        <strain evidence="4">f13</strain>
    </source>
</reference>
<sequence>MEKKLINNLKLKILSVFIAFFVWLAVVNISNPDITGTQNVPLEVLNESVLTSSGKTYELLDDKNTVTVSYKVRTLDSGSVSASDFRAYIDLADMYEPTGAVPIKIDVKNSHVDSVTAKPAVIRVRTEDLQQKPFELTPKYVGKPEDGYSQGSVSLSPSKIVVSGPQSLVGQISTVGIEIRLDGATEDLTGTLPIKCYDANGNEISLDDRVTLSRTEADYDQSILKVKDLSLNFETEGRVADGYRYTGIESSIKSVKVVGLKSDLAEISSITIPKKELNMDGATADKKVTIDLSQYLPKGVSLAEGESQITVTIKVEPLETRDFVLGSDSIRQVGASSHYSYQFDRDTVTVRIKGLTEDLDQLTEENLEAEVDVSDMGPGTHTAQVSLQLGAAYELVSCDPLQITVHDRTADETETAAESQDTSSRPAESESKMEGTSEASSSSAQE</sequence>
<dbReference type="Gene3D" id="2.170.120.40">
    <property type="entry name" value="YbbR-like domain"/>
    <property type="match status" value="2"/>
</dbReference>
<feature type="region of interest" description="Disordered" evidence="2">
    <location>
        <begin position="406"/>
        <end position="446"/>
    </location>
</feature>
<dbReference type="Pfam" id="PF07949">
    <property type="entry name" value="YbbR"/>
    <property type="match status" value="2"/>
</dbReference>
<feature type="compositionally biased region" description="Polar residues" evidence="2">
    <location>
        <begin position="416"/>
        <end position="426"/>
    </location>
</feature>
<evidence type="ECO:0000313" key="4">
    <source>
        <dbReference type="Proteomes" id="UP001600894"/>
    </source>
</evidence>
<dbReference type="InterPro" id="IPR012505">
    <property type="entry name" value="YbbR"/>
</dbReference>
<evidence type="ECO:0008006" key="5">
    <source>
        <dbReference type="Google" id="ProtNLM"/>
    </source>
</evidence>
<gene>
    <name evidence="3" type="ORF">F130042H8_19610</name>
</gene>
<keyword evidence="1" id="KW-0175">Coiled coil</keyword>
<dbReference type="RefSeq" id="WP_176253841.1">
    <property type="nucleotide sequence ID" value="NZ_BAABXL010000001.1"/>
</dbReference>
<keyword evidence="4" id="KW-1185">Reference proteome</keyword>
<evidence type="ECO:0000256" key="1">
    <source>
        <dbReference type="SAM" id="Coils"/>
    </source>
</evidence>
<comment type="caution">
    <text evidence="3">The sequence shown here is derived from an EMBL/GenBank/DDBJ whole genome shotgun (WGS) entry which is preliminary data.</text>
</comment>
<proteinExistence type="predicted"/>
<feature type="coiled-coil region" evidence="1">
    <location>
        <begin position="345"/>
        <end position="372"/>
    </location>
</feature>
<feature type="compositionally biased region" description="Polar residues" evidence="2">
    <location>
        <begin position="437"/>
        <end position="446"/>
    </location>
</feature>
<accession>A0ABQ0AY18</accession>
<dbReference type="PANTHER" id="PTHR37804">
    <property type="entry name" value="CDAA REGULATORY PROTEIN CDAR"/>
    <property type="match status" value="1"/>
</dbReference>
<dbReference type="PANTHER" id="PTHR37804:SF1">
    <property type="entry name" value="CDAA REGULATORY PROTEIN CDAR"/>
    <property type="match status" value="1"/>
</dbReference>
<protein>
    <recommendedName>
        <fullName evidence="5">YbbR domain-containing protein</fullName>
    </recommendedName>
</protein>
<name>A0ABQ0AY18_9FIRM</name>
<evidence type="ECO:0000313" key="3">
    <source>
        <dbReference type="EMBL" id="GAA6268901.1"/>
    </source>
</evidence>